<feature type="domain" description="Glycoside hydrolase 123-like N-terminal" evidence="2">
    <location>
        <begin position="32"/>
        <end position="992"/>
    </location>
</feature>
<evidence type="ECO:0000313" key="3">
    <source>
        <dbReference type="EMBL" id="SUJ21643.1"/>
    </source>
</evidence>
<protein>
    <recommendedName>
        <fullName evidence="2">Glycoside hydrolase 123-like N-terminal domain-containing protein</fullName>
    </recommendedName>
</protein>
<keyword evidence="1" id="KW-0732">Signal</keyword>
<proteinExistence type="predicted"/>
<evidence type="ECO:0000259" key="2">
    <source>
        <dbReference type="Pfam" id="PF19543"/>
    </source>
</evidence>
<dbReference type="RefSeq" id="WP_115170779.1">
    <property type="nucleotide sequence ID" value="NZ_UGYW01000002.1"/>
</dbReference>
<accession>A0A380CJ71</accession>
<evidence type="ECO:0000313" key="4">
    <source>
        <dbReference type="Proteomes" id="UP000254893"/>
    </source>
</evidence>
<organism evidence="3 4">
    <name type="scientific">Sphingobacterium spiritivorum</name>
    <name type="common">Flavobacterium spiritivorum</name>
    <dbReference type="NCBI Taxonomy" id="258"/>
    <lineage>
        <taxon>Bacteria</taxon>
        <taxon>Pseudomonadati</taxon>
        <taxon>Bacteroidota</taxon>
        <taxon>Sphingobacteriia</taxon>
        <taxon>Sphingobacteriales</taxon>
        <taxon>Sphingobacteriaceae</taxon>
        <taxon>Sphingobacterium</taxon>
    </lineage>
</organism>
<dbReference type="Proteomes" id="UP000254893">
    <property type="component" value="Unassembled WGS sequence"/>
</dbReference>
<name>A0A380CJ71_SPHSI</name>
<feature type="signal peptide" evidence="1">
    <location>
        <begin position="1"/>
        <end position="21"/>
    </location>
</feature>
<dbReference type="AlphaFoldDB" id="A0A380CJ71"/>
<dbReference type="InterPro" id="IPR045711">
    <property type="entry name" value="GH123-like_N"/>
</dbReference>
<evidence type="ECO:0000256" key="1">
    <source>
        <dbReference type="SAM" id="SignalP"/>
    </source>
</evidence>
<dbReference type="EMBL" id="UGYW01000002">
    <property type="protein sequence ID" value="SUJ21643.1"/>
    <property type="molecule type" value="Genomic_DNA"/>
</dbReference>
<dbReference type="Pfam" id="PF19543">
    <property type="entry name" value="GH123_N"/>
    <property type="match status" value="1"/>
</dbReference>
<sequence>MIKPIAFLSSLCMLTALHVHAQHEYPPQKPLWNADELGTQRAVLRVESASKLVTANITWRNRNVRSDQQIILVDSTTQQIFSPSRYGNISAVSGEFQFEPRSGKGIYYVYFLPYKLVGRSENYPDVAYLKQEKGTNTLDKTVKTHAKLVRLEAVDTFNQNDAMDMISTPQEQAAFLKKHHKSGYFVFPEDRDHQIKMSDDLPQRWTTGNVEGQTLRVSSDKGELLAFQLGLYSDKQDLQNIKVVFSDLKSKNGNTIASGRINCINTDGVSYTGQPVKFNVTVPKQKVQALWCGIDIPKETASGVYEGIVIIKPANAAARNIPVRLEVSERSAVNQGYDEPWKLTRLNWLNSTLAQESAVIAPYIPLQIESNEISLLGRSVSLDKNGFPAQIRTFFTQDMLSIGKQGNDLLTEAIHFHFRKNANQDIVFEYSPVKFDRKEQGLVSWSTTGNSPDLILNIKGSLEFDGFVDYTVQLIATKDIHLSDVQFHIPLQAQYAKYFMGLGEKGGYRKDAIDWKWDVANKNQDGGWIGNVNAGLQFAFRDQHYSRPLNTNFYLQKPLVLPASWGNENKGGIQIGQKGKSILVDSYSGERNMKAGDTLYYNFHLMITPFHTINTDWQWDNRFFHAYKPIEEVKTSGANVINIHHGNNLNPYINYPFVATKEMKSYIDSAHHEGLKVKIYNTVREVSNRMYEIYPLRSLGHEVFSSGKGGGYSWLQEHLNTDYIGAWYVPRFKDAAIINSGMNRWHNYYVEGMNWLVDHMGIDGIYLDDVAFDRVTMKRIKRVMTKNNHPGIIDLHSANQFNKSDGFNNSANLYMEHFPYINRLWFGEYFDYEKNDPDFFLTEVSGIPFGLMGEMLQDGGNPWRGMIYGMTNRYPWEKAKDTRDIWRIWDEFGIRQSRMIGYWVDSNPVKTDNNKILTTVYQKEGSTLIALASWAETDTNVNLLIDWKALGLDATKVHVTAPAIKNVQEARVFKPGEQIPVEKGKGWLLLVK</sequence>
<feature type="chain" id="PRO_5016598937" description="Glycoside hydrolase 123-like N-terminal domain-containing protein" evidence="1">
    <location>
        <begin position="22"/>
        <end position="992"/>
    </location>
</feature>
<gene>
    <name evidence="3" type="ORF">NCTC11388_03156</name>
</gene>
<reference evidence="3 4" key="1">
    <citation type="submission" date="2018-06" db="EMBL/GenBank/DDBJ databases">
        <authorList>
            <consortium name="Pathogen Informatics"/>
            <person name="Doyle S."/>
        </authorList>
    </citation>
    <scope>NUCLEOTIDE SEQUENCE [LARGE SCALE GENOMIC DNA]</scope>
    <source>
        <strain evidence="3 4">NCTC11388</strain>
    </source>
</reference>